<dbReference type="NCBIfam" id="TIGR00377">
    <property type="entry name" value="ant_ant_sig"/>
    <property type="match status" value="1"/>
</dbReference>
<accession>A0A0M2Q319</accession>
<dbReference type="SUPFAM" id="SSF52091">
    <property type="entry name" value="SpoIIaa-like"/>
    <property type="match status" value="1"/>
</dbReference>
<dbReference type="GO" id="GO:0043856">
    <property type="term" value="F:anti-sigma factor antagonist activity"/>
    <property type="evidence" value="ECO:0007669"/>
    <property type="project" value="InterPro"/>
</dbReference>
<dbReference type="Gene3D" id="3.30.750.24">
    <property type="entry name" value="STAS domain"/>
    <property type="match status" value="1"/>
</dbReference>
<proteinExistence type="inferred from homology"/>
<dbReference type="OrthoDB" id="9796076at2"/>
<dbReference type="InterPro" id="IPR003658">
    <property type="entry name" value="Anti-sigma_ant"/>
</dbReference>
<comment type="similarity">
    <text evidence="1 2">Belongs to the anti-sigma-factor antagonist family.</text>
</comment>
<gene>
    <name evidence="4" type="ORF">PROH_00745</name>
</gene>
<evidence type="ECO:0000256" key="2">
    <source>
        <dbReference type="RuleBase" id="RU003749"/>
    </source>
</evidence>
<dbReference type="STRING" id="317619.GCA_000332315_03307"/>
<sequence>MNLSSKAIKPVGIFDGTTALSFKQEISQALTDQAGVIIVNFQDVSFIDSSGLGALVAAQKIIKSEGKKLIFCGFNAQVKMIFELTNLDRAFEIFPTLDAVHNHLQSP</sequence>
<dbReference type="CDD" id="cd07043">
    <property type="entry name" value="STAS_anti-anti-sigma_factors"/>
    <property type="match status" value="1"/>
</dbReference>
<evidence type="ECO:0000313" key="4">
    <source>
        <dbReference type="EMBL" id="KKJ00997.1"/>
    </source>
</evidence>
<dbReference type="Pfam" id="PF01740">
    <property type="entry name" value="STAS"/>
    <property type="match status" value="1"/>
</dbReference>
<protein>
    <recommendedName>
        <fullName evidence="2">Anti-sigma factor antagonist</fullName>
    </recommendedName>
</protein>
<dbReference type="PANTHER" id="PTHR33495:SF2">
    <property type="entry name" value="ANTI-SIGMA FACTOR ANTAGONIST TM_1081-RELATED"/>
    <property type="match status" value="1"/>
</dbReference>
<dbReference type="eggNOG" id="COG1366">
    <property type="taxonomic scope" value="Bacteria"/>
</dbReference>
<dbReference type="PROSITE" id="PS50801">
    <property type="entry name" value="STAS"/>
    <property type="match status" value="1"/>
</dbReference>
<evidence type="ECO:0000313" key="5">
    <source>
        <dbReference type="Proteomes" id="UP000034681"/>
    </source>
</evidence>
<keyword evidence="5" id="KW-1185">Reference proteome</keyword>
<dbReference type="RefSeq" id="WP_016925733.1">
    <property type="nucleotide sequence ID" value="NZ_KB235941.1"/>
</dbReference>
<dbReference type="InterPro" id="IPR002645">
    <property type="entry name" value="STAS_dom"/>
</dbReference>
<dbReference type="AlphaFoldDB" id="A0A0M2Q319"/>
<evidence type="ECO:0000256" key="1">
    <source>
        <dbReference type="ARBA" id="ARBA00009013"/>
    </source>
</evidence>
<comment type="caution">
    <text evidence="4">The sequence shown here is derived from an EMBL/GenBank/DDBJ whole genome shotgun (WGS) entry which is preliminary data.</text>
</comment>
<dbReference type="Proteomes" id="UP000034681">
    <property type="component" value="Unassembled WGS sequence"/>
</dbReference>
<name>A0A0M2Q319_PROHO</name>
<dbReference type="EMBL" id="AJTX02000002">
    <property type="protein sequence ID" value="KKJ00997.1"/>
    <property type="molecule type" value="Genomic_DNA"/>
</dbReference>
<reference evidence="4" key="1">
    <citation type="submission" date="2012-04" db="EMBL/GenBank/DDBJ databases">
        <authorList>
            <person name="Borisov I.G."/>
            <person name="Ivanikova N.V."/>
            <person name="Pinevich A.V."/>
        </authorList>
    </citation>
    <scope>NUCLEOTIDE SEQUENCE [LARGE SCALE GENOMIC DNA]</scope>
    <source>
        <strain evidence="4">CALU 1027</strain>
    </source>
</reference>
<evidence type="ECO:0000259" key="3">
    <source>
        <dbReference type="PROSITE" id="PS50801"/>
    </source>
</evidence>
<dbReference type="PANTHER" id="PTHR33495">
    <property type="entry name" value="ANTI-SIGMA FACTOR ANTAGONIST TM_1081-RELATED-RELATED"/>
    <property type="match status" value="1"/>
</dbReference>
<organism evidence="4 5">
    <name type="scientific">Prochlorothrix hollandica PCC 9006 = CALU 1027</name>
    <dbReference type="NCBI Taxonomy" id="317619"/>
    <lineage>
        <taxon>Bacteria</taxon>
        <taxon>Bacillati</taxon>
        <taxon>Cyanobacteriota</taxon>
        <taxon>Cyanophyceae</taxon>
        <taxon>Prochlorotrichales</taxon>
        <taxon>Prochlorotrichaceae</taxon>
        <taxon>Prochlorothrix</taxon>
    </lineage>
</organism>
<dbReference type="InterPro" id="IPR036513">
    <property type="entry name" value="STAS_dom_sf"/>
</dbReference>
<feature type="domain" description="STAS" evidence="3">
    <location>
        <begin position="12"/>
        <end position="107"/>
    </location>
</feature>